<keyword evidence="2" id="KW-1185">Reference proteome</keyword>
<dbReference type="EMBL" id="MG018927">
    <property type="protein sequence ID" value="ATW58062.1"/>
    <property type="molecule type" value="Genomic_DNA"/>
</dbReference>
<evidence type="ECO:0000313" key="2">
    <source>
        <dbReference type="Proteomes" id="UP000241592"/>
    </source>
</evidence>
<dbReference type="Pfam" id="PF14081">
    <property type="entry name" value="DUF4262"/>
    <property type="match status" value="1"/>
</dbReference>
<accession>A0A2H4P7A5</accession>
<organism evidence="1 2">
    <name type="scientific">Pseudomonas phage nickie</name>
    <dbReference type="NCBI Taxonomy" id="2048977"/>
    <lineage>
        <taxon>Viruses</taxon>
        <taxon>Duplodnaviria</taxon>
        <taxon>Heunggongvirae</taxon>
        <taxon>Uroviricota</taxon>
        <taxon>Caudoviricetes</taxon>
        <taxon>Nickievirus</taxon>
        <taxon>Nickievirus nickie</taxon>
    </lineage>
</organism>
<name>A0A2H4P7A5_9CAUD</name>
<evidence type="ECO:0000313" key="1">
    <source>
        <dbReference type="EMBL" id="ATW58062.1"/>
    </source>
</evidence>
<sequence>MTDKKNGHDHDPAHECAHCAALASGMSEEEALVAGLLTTQQMIQAHGIAVMGVGPDPETGIPSFCYTTGFTSIGFPEVICFGVDPRVLTHVFNIYHAELLAGSKQPGAGLIDYFELPIHAIECDFDNAKEFATQAVAYYEIVEDDKVTPNFVQWVLADMNGKMPWEPGFNPAFTQPLLGATPE</sequence>
<dbReference type="Proteomes" id="UP000241592">
    <property type="component" value="Segment"/>
</dbReference>
<evidence type="ECO:0008006" key="3">
    <source>
        <dbReference type="Google" id="ProtNLM"/>
    </source>
</evidence>
<gene>
    <name evidence="1" type="ORF">CNR34_00129</name>
</gene>
<proteinExistence type="predicted"/>
<protein>
    <recommendedName>
        <fullName evidence="3">DUF4262 domain-containing protein</fullName>
    </recommendedName>
</protein>
<dbReference type="InterPro" id="IPR025358">
    <property type="entry name" value="DUF4262"/>
</dbReference>
<reference evidence="1 2" key="1">
    <citation type="submission" date="2017-09" db="EMBL/GenBank/DDBJ databases">
        <authorList>
            <person name="Ehlers B."/>
            <person name="Leendertz F.H."/>
        </authorList>
    </citation>
    <scope>NUCLEOTIDE SEQUENCE [LARGE SCALE GENOMIC DNA]</scope>
</reference>